<comment type="subcellular location">
    <subcellularLocation>
        <location evidence="1 7">Cell membrane</location>
        <topology evidence="1 7">Multi-pass membrane protein</topology>
    </subcellularLocation>
</comment>
<evidence type="ECO:0000256" key="6">
    <source>
        <dbReference type="ARBA" id="ARBA00023136"/>
    </source>
</evidence>
<reference evidence="9 10" key="1">
    <citation type="submission" date="2017-09" db="EMBL/GenBank/DDBJ databases">
        <authorList>
            <person name="Lee N."/>
            <person name="Cho B.-K."/>
        </authorList>
    </citation>
    <scope>NUCLEOTIDE SEQUENCE [LARGE SCALE GENOMIC DNA]</scope>
    <source>
        <strain evidence="9 10">ATCC 12461</strain>
    </source>
</reference>
<dbReference type="Pfam" id="PF00528">
    <property type="entry name" value="BPD_transp_1"/>
    <property type="match status" value="1"/>
</dbReference>
<evidence type="ECO:0000256" key="7">
    <source>
        <dbReference type="RuleBase" id="RU363032"/>
    </source>
</evidence>
<evidence type="ECO:0000256" key="1">
    <source>
        <dbReference type="ARBA" id="ARBA00004651"/>
    </source>
</evidence>
<keyword evidence="10" id="KW-1185">Reference proteome</keyword>
<evidence type="ECO:0000313" key="9">
    <source>
        <dbReference type="EMBL" id="QEV20899.1"/>
    </source>
</evidence>
<comment type="similarity">
    <text evidence="7">Belongs to the binding-protein-dependent transport system permease family.</text>
</comment>
<keyword evidence="5 7" id="KW-1133">Transmembrane helix</keyword>
<evidence type="ECO:0000256" key="2">
    <source>
        <dbReference type="ARBA" id="ARBA00022448"/>
    </source>
</evidence>
<dbReference type="PANTHER" id="PTHR43163:SF9">
    <property type="entry name" value="ABC TRANSPORTER PERMEASE PROTEIN"/>
    <property type="match status" value="1"/>
</dbReference>
<keyword evidence="3" id="KW-1003">Cell membrane</keyword>
<dbReference type="KEGG" id="salw:CP975_28115"/>
<feature type="transmembrane region" description="Helical" evidence="7">
    <location>
        <begin position="177"/>
        <end position="195"/>
    </location>
</feature>
<evidence type="ECO:0000259" key="8">
    <source>
        <dbReference type="PROSITE" id="PS50928"/>
    </source>
</evidence>
<dbReference type="Gene3D" id="1.10.3720.10">
    <property type="entry name" value="MetI-like"/>
    <property type="match status" value="1"/>
</dbReference>
<evidence type="ECO:0000256" key="3">
    <source>
        <dbReference type="ARBA" id="ARBA00022475"/>
    </source>
</evidence>
<dbReference type="GO" id="GO:0055085">
    <property type="term" value="P:transmembrane transport"/>
    <property type="evidence" value="ECO:0007669"/>
    <property type="project" value="InterPro"/>
</dbReference>
<feature type="transmembrane region" description="Helical" evidence="7">
    <location>
        <begin position="278"/>
        <end position="303"/>
    </location>
</feature>
<evidence type="ECO:0000256" key="4">
    <source>
        <dbReference type="ARBA" id="ARBA00022692"/>
    </source>
</evidence>
<dbReference type="OrthoDB" id="9778910at2"/>
<protein>
    <submittedName>
        <fullName evidence="9">ABC transporter permease</fullName>
    </submittedName>
</protein>
<feature type="domain" description="ABC transmembrane type-1" evidence="8">
    <location>
        <begin position="81"/>
        <end position="296"/>
    </location>
</feature>
<feature type="transmembrane region" description="Helical" evidence="7">
    <location>
        <begin position="230"/>
        <end position="253"/>
    </location>
</feature>
<proteinExistence type="inferred from homology"/>
<feature type="transmembrane region" description="Helical" evidence="7">
    <location>
        <begin position="85"/>
        <end position="105"/>
    </location>
</feature>
<dbReference type="CDD" id="cd06261">
    <property type="entry name" value="TM_PBP2"/>
    <property type="match status" value="1"/>
</dbReference>
<dbReference type="GO" id="GO:0005886">
    <property type="term" value="C:plasma membrane"/>
    <property type="evidence" value="ECO:0007669"/>
    <property type="project" value="UniProtKB-SubCell"/>
</dbReference>
<dbReference type="PANTHER" id="PTHR43163">
    <property type="entry name" value="DIPEPTIDE TRANSPORT SYSTEM PERMEASE PROTEIN DPPB-RELATED"/>
    <property type="match status" value="1"/>
</dbReference>
<organism evidence="9 10">
    <name type="scientific">Streptomyces alboniger</name>
    <dbReference type="NCBI Taxonomy" id="132473"/>
    <lineage>
        <taxon>Bacteria</taxon>
        <taxon>Bacillati</taxon>
        <taxon>Actinomycetota</taxon>
        <taxon>Actinomycetes</taxon>
        <taxon>Kitasatosporales</taxon>
        <taxon>Streptomycetaceae</taxon>
        <taxon>Streptomyces</taxon>
        <taxon>Streptomyces aurantiacus group</taxon>
    </lineage>
</organism>
<dbReference type="PROSITE" id="PS50928">
    <property type="entry name" value="ABC_TM1"/>
    <property type="match status" value="1"/>
</dbReference>
<gene>
    <name evidence="9" type="ORF">CP975_28115</name>
</gene>
<dbReference type="InterPro" id="IPR000515">
    <property type="entry name" value="MetI-like"/>
</dbReference>
<dbReference type="EMBL" id="CP023695">
    <property type="protein sequence ID" value="QEV20899.1"/>
    <property type="molecule type" value="Genomic_DNA"/>
</dbReference>
<dbReference type="AlphaFoldDB" id="A0A5J6HKR1"/>
<evidence type="ECO:0000256" key="5">
    <source>
        <dbReference type="ARBA" id="ARBA00022989"/>
    </source>
</evidence>
<keyword evidence="6 7" id="KW-0472">Membrane</keyword>
<evidence type="ECO:0000313" key="10">
    <source>
        <dbReference type="Proteomes" id="UP000326553"/>
    </source>
</evidence>
<sequence length="310" mass="33333">MVAGTCTYFLAALSLDPRSTYADRNPPPSPAEIEAVLNAYNLNPKTPAAERFVHWARGVARGDLGYTVSGARVSPEFLRRAATSVRLVLVATAVGSAAGILLGAWSATRQRRRSDRALTLASFTVLATPVFVIAAALQLWARNINDAVGITVFEYTGEYAPGATGTWGRLLSRAQHFVLPSITLIAFQAALFSLYQRNTMLDVLHADFVRTARAKGLSPRTALRRHGLRVAVLPLLPLLTYNTVLTFTGAVFVEKIFGWHGMGEWLVDSVLTQDVNPVAAVGLFTAALVLAAGLIADVLHLALDPRSRAA</sequence>
<feature type="transmembrane region" description="Helical" evidence="7">
    <location>
        <begin position="117"/>
        <end position="141"/>
    </location>
</feature>
<dbReference type="InterPro" id="IPR035906">
    <property type="entry name" value="MetI-like_sf"/>
</dbReference>
<keyword evidence="4 7" id="KW-0812">Transmembrane</keyword>
<keyword evidence="2 7" id="KW-0813">Transport</keyword>
<dbReference type="Proteomes" id="UP000326553">
    <property type="component" value="Chromosome"/>
</dbReference>
<name>A0A5J6HKR1_STRAD</name>
<accession>A0A5J6HKR1</accession>
<dbReference type="SUPFAM" id="SSF161098">
    <property type="entry name" value="MetI-like"/>
    <property type="match status" value="1"/>
</dbReference>